<keyword evidence="2" id="KW-0677">Repeat</keyword>
<protein>
    <submittedName>
        <fullName evidence="3">Kelch-like member 35</fullName>
    </submittedName>
</protein>
<dbReference type="EMBL" id="MU827309">
    <property type="protein sequence ID" value="KAJ7360613.1"/>
    <property type="molecule type" value="Genomic_DNA"/>
</dbReference>
<dbReference type="PANTHER" id="PTHR46344:SF27">
    <property type="entry name" value="KELCH REPEAT SUPERFAMILY PROTEIN"/>
    <property type="match status" value="1"/>
</dbReference>
<dbReference type="OrthoDB" id="5987322at2759"/>
<evidence type="ECO:0000313" key="3">
    <source>
        <dbReference type="EMBL" id="KAJ7360613.1"/>
    </source>
</evidence>
<dbReference type="Pfam" id="PF24681">
    <property type="entry name" value="Kelch_KLHDC2_KLHL20_DRC7"/>
    <property type="match status" value="1"/>
</dbReference>
<comment type="caution">
    <text evidence="3">The sequence shown here is derived from an EMBL/GenBank/DDBJ whole genome shotgun (WGS) entry which is preliminary data.</text>
</comment>
<dbReference type="InterPro" id="IPR015915">
    <property type="entry name" value="Kelch-typ_b-propeller"/>
</dbReference>
<evidence type="ECO:0000256" key="2">
    <source>
        <dbReference type="ARBA" id="ARBA00022737"/>
    </source>
</evidence>
<proteinExistence type="predicted"/>
<evidence type="ECO:0000256" key="1">
    <source>
        <dbReference type="ARBA" id="ARBA00022441"/>
    </source>
</evidence>
<dbReference type="SUPFAM" id="SSF117281">
    <property type="entry name" value="Kelch motif"/>
    <property type="match status" value="1"/>
</dbReference>
<evidence type="ECO:0000313" key="4">
    <source>
        <dbReference type="Proteomes" id="UP001163046"/>
    </source>
</evidence>
<accession>A0A9W9YPJ1</accession>
<reference evidence="3" key="1">
    <citation type="submission" date="2023-01" db="EMBL/GenBank/DDBJ databases">
        <title>Genome assembly of the deep-sea coral Lophelia pertusa.</title>
        <authorList>
            <person name="Herrera S."/>
            <person name="Cordes E."/>
        </authorList>
    </citation>
    <scope>NUCLEOTIDE SEQUENCE</scope>
    <source>
        <strain evidence="3">USNM1676648</strain>
        <tissue evidence="3">Polyp</tissue>
    </source>
</reference>
<organism evidence="3 4">
    <name type="scientific">Desmophyllum pertusum</name>
    <dbReference type="NCBI Taxonomy" id="174260"/>
    <lineage>
        <taxon>Eukaryota</taxon>
        <taxon>Metazoa</taxon>
        <taxon>Cnidaria</taxon>
        <taxon>Anthozoa</taxon>
        <taxon>Hexacorallia</taxon>
        <taxon>Scleractinia</taxon>
        <taxon>Caryophylliina</taxon>
        <taxon>Caryophylliidae</taxon>
        <taxon>Desmophyllum</taxon>
    </lineage>
</organism>
<keyword evidence="1" id="KW-0880">Kelch repeat</keyword>
<gene>
    <name evidence="3" type="primary">KLHL35</name>
    <name evidence="3" type="ORF">OS493_015721</name>
</gene>
<dbReference type="Gene3D" id="2.120.10.80">
    <property type="entry name" value="Kelch-type beta propeller"/>
    <property type="match status" value="1"/>
</dbReference>
<name>A0A9W9YPJ1_9CNID</name>
<dbReference type="PANTHER" id="PTHR46344">
    <property type="entry name" value="OS02G0202900 PROTEIN"/>
    <property type="match status" value="1"/>
</dbReference>
<dbReference type="InterPro" id="IPR006652">
    <property type="entry name" value="Kelch_1"/>
</dbReference>
<dbReference type="Proteomes" id="UP001163046">
    <property type="component" value="Unassembled WGS sequence"/>
</dbReference>
<dbReference type="AlphaFoldDB" id="A0A9W9YPJ1"/>
<keyword evidence="4" id="KW-1185">Reference proteome</keyword>
<sequence length="207" mass="22396">MGGEDSAPMCCFNPKQNKWSNLGITFNQTDCSVTSFNEELYVIGGDGSWRDVKIYNVTLDEWRQVASMETPRAGHSAVVLQEHIYVIAGHDGTACQNSVECYNPLTDQWTNISNLSKARRFAGAAAAGGKVVVVGGFGDMTVTTIEPSCEMFEPSTNQWSLVASPGIPRAACGIVSIDDTVYLFGGENETSLLSAVECFDTRKNEMA</sequence>
<dbReference type="SMART" id="SM00612">
    <property type="entry name" value="Kelch"/>
    <property type="match status" value="3"/>
</dbReference>